<keyword evidence="1" id="KW-0472">Membrane</keyword>
<organism evidence="2 3">
    <name type="scientific">Thecamonas trahens ATCC 50062</name>
    <dbReference type="NCBI Taxonomy" id="461836"/>
    <lineage>
        <taxon>Eukaryota</taxon>
        <taxon>Apusozoa</taxon>
        <taxon>Apusomonadida</taxon>
        <taxon>Apusomonadidae</taxon>
        <taxon>Thecamonas</taxon>
    </lineage>
</organism>
<gene>
    <name evidence="2" type="ORF">AMSG_10829</name>
</gene>
<dbReference type="OrthoDB" id="408954at2759"/>
<feature type="transmembrane region" description="Helical" evidence="1">
    <location>
        <begin position="47"/>
        <end position="67"/>
    </location>
</feature>
<feature type="transmembrane region" description="Helical" evidence="1">
    <location>
        <begin position="15"/>
        <end position="35"/>
    </location>
</feature>
<dbReference type="Proteomes" id="UP000054408">
    <property type="component" value="Unassembled WGS sequence"/>
</dbReference>
<evidence type="ECO:0000313" key="3">
    <source>
        <dbReference type="Proteomes" id="UP000054408"/>
    </source>
</evidence>
<keyword evidence="3" id="KW-1185">Reference proteome</keyword>
<proteinExistence type="predicted"/>
<dbReference type="AlphaFoldDB" id="A0A0L0DSM3"/>
<accession>A0A0L0DSM3</accession>
<evidence type="ECO:0008006" key="4">
    <source>
        <dbReference type="Google" id="ProtNLM"/>
    </source>
</evidence>
<sequence length="284" mass="31343">MTMAKTGELFSKFEWFPVAEAVGVAGLAAAVVVGGGGGPFDGEAAAVASRLAATAVVFYLVSCAYFAHKDLTDVWKDHRLYRPGEATHRTGADYVRFLGYTLRDLVVVLPVALYGLMVSGWIDYPGLMRPMSEVSWGYEVVVCVVQYCVQKAYNAGIHYMLHAPQLYKHLHKRHHTMPRDLVATAAWKETLVEYLLMELLGNFVIGPMIFRMHWLTLAASFAYFNIVNYSEFETFDILLGTKYEPKPKVAAGAQTEAVQTSAVQTSAVQTSGTKTHTERCQVAG</sequence>
<dbReference type="EMBL" id="GL349497">
    <property type="protein sequence ID" value="KNC55207.1"/>
    <property type="molecule type" value="Genomic_DNA"/>
</dbReference>
<name>A0A0L0DSM3_THETB</name>
<reference evidence="2 3" key="1">
    <citation type="submission" date="2010-05" db="EMBL/GenBank/DDBJ databases">
        <title>The Genome Sequence of Thecamonas trahens ATCC 50062.</title>
        <authorList>
            <consortium name="The Broad Institute Genome Sequencing Platform"/>
            <person name="Russ C."/>
            <person name="Cuomo C."/>
            <person name="Shea T."/>
            <person name="Young S.K."/>
            <person name="Zeng Q."/>
            <person name="Koehrsen M."/>
            <person name="Haas B."/>
            <person name="Borodovsky M."/>
            <person name="Guigo R."/>
            <person name="Alvarado L."/>
            <person name="Berlin A."/>
            <person name="Bochicchio J."/>
            <person name="Borenstein D."/>
            <person name="Chapman S."/>
            <person name="Chen Z."/>
            <person name="Freedman E."/>
            <person name="Gellesch M."/>
            <person name="Goldberg J."/>
            <person name="Griggs A."/>
            <person name="Gujja S."/>
            <person name="Heilman E."/>
            <person name="Heiman D."/>
            <person name="Hepburn T."/>
            <person name="Howarth C."/>
            <person name="Jen D."/>
            <person name="Larson L."/>
            <person name="Mehta T."/>
            <person name="Park D."/>
            <person name="Pearson M."/>
            <person name="Roberts A."/>
            <person name="Saif S."/>
            <person name="Shenoy N."/>
            <person name="Sisk P."/>
            <person name="Stolte C."/>
            <person name="Sykes S."/>
            <person name="Thomson T."/>
            <person name="Walk T."/>
            <person name="White J."/>
            <person name="Yandava C."/>
            <person name="Burger G."/>
            <person name="Gray M.W."/>
            <person name="Holland P.W.H."/>
            <person name="King N."/>
            <person name="Lang F.B.F."/>
            <person name="Roger A.J."/>
            <person name="Ruiz-Trillo I."/>
            <person name="Lander E."/>
            <person name="Nusbaum C."/>
        </authorList>
    </citation>
    <scope>NUCLEOTIDE SEQUENCE [LARGE SCALE GENOMIC DNA]</scope>
    <source>
        <strain evidence="2 3">ATCC 50062</strain>
    </source>
</reference>
<protein>
    <recommendedName>
        <fullName evidence="4">Fatty acid hydroxylase domain-containing protein</fullName>
    </recommendedName>
</protein>
<evidence type="ECO:0000313" key="2">
    <source>
        <dbReference type="EMBL" id="KNC55207.1"/>
    </source>
</evidence>
<keyword evidence="1" id="KW-1133">Transmembrane helix</keyword>
<evidence type="ECO:0000256" key="1">
    <source>
        <dbReference type="SAM" id="Phobius"/>
    </source>
</evidence>
<feature type="transmembrane region" description="Helical" evidence="1">
    <location>
        <begin position="105"/>
        <end position="122"/>
    </location>
</feature>
<dbReference type="RefSeq" id="XP_013753140.1">
    <property type="nucleotide sequence ID" value="XM_013897686.1"/>
</dbReference>
<dbReference type="GeneID" id="25568956"/>
<dbReference type="eggNOG" id="ENOG502SZ7J">
    <property type="taxonomic scope" value="Eukaryota"/>
</dbReference>
<keyword evidence="1" id="KW-0812">Transmembrane</keyword>